<evidence type="ECO:0000313" key="7">
    <source>
        <dbReference type="Proteomes" id="UP000198761"/>
    </source>
</evidence>
<keyword evidence="3" id="KW-0238">DNA-binding</keyword>
<sequence>MDNRIGEMAVFARVVELGSFSAAARAMTMTPSTVSKLIRRLEDRLALRLFDRSTRALVLTPDGQRYYEAATRLIAELDEAEAALTRSARQASGTVRVNASVAFGTLCLEPLLPAFWAEHPGIVVDLSLSDEVVDIYLDRTDVAFRIGPLADSGLTVRRIGTAHRLIVAAPDYVARHGRPASAEDLDRHNCLGFNFRRARPVWQVQAGGKLVDRQIAGSLLANNGETLRRLCIAGAGLARLGDFHVAGDIAAGRLLPVMPHAEGDNEDVNAVFLGGLHVPHRLRLFLDFMLPRLQETLLQCGQSCQAAFAAP</sequence>
<evidence type="ECO:0000256" key="2">
    <source>
        <dbReference type="ARBA" id="ARBA00023015"/>
    </source>
</evidence>
<dbReference type="PROSITE" id="PS50931">
    <property type="entry name" value="HTH_LYSR"/>
    <property type="match status" value="1"/>
</dbReference>
<keyword evidence="7" id="KW-1185">Reference proteome</keyword>
<dbReference type="SUPFAM" id="SSF53850">
    <property type="entry name" value="Periplasmic binding protein-like II"/>
    <property type="match status" value="1"/>
</dbReference>
<dbReference type="EMBL" id="FOCE01000015">
    <property type="protein sequence ID" value="SEO22093.1"/>
    <property type="molecule type" value="Genomic_DNA"/>
</dbReference>
<dbReference type="InterPro" id="IPR036388">
    <property type="entry name" value="WH-like_DNA-bd_sf"/>
</dbReference>
<evidence type="ECO:0000259" key="5">
    <source>
        <dbReference type="PROSITE" id="PS50931"/>
    </source>
</evidence>
<dbReference type="SUPFAM" id="SSF46785">
    <property type="entry name" value="Winged helix' DNA-binding domain"/>
    <property type="match status" value="1"/>
</dbReference>
<dbReference type="GO" id="GO:0006351">
    <property type="term" value="P:DNA-templated transcription"/>
    <property type="evidence" value="ECO:0007669"/>
    <property type="project" value="TreeGrafter"/>
</dbReference>
<evidence type="ECO:0000313" key="6">
    <source>
        <dbReference type="EMBL" id="SEO22093.1"/>
    </source>
</evidence>
<dbReference type="InterPro" id="IPR058163">
    <property type="entry name" value="LysR-type_TF_proteobact-type"/>
</dbReference>
<dbReference type="AlphaFoldDB" id="A0A1H8MXU8"/>
<dbReference type="Gene3D" id="1.10.10.10">
    <property type="entry name" value="Winged helix-like DNA-binding domain superfamily/Winged helix DNA-binding domain"/>
    <property type="match status" value="1"/>
</dbReference>
<dbReference type="Pfam" id="PF00126">
    <property type="entry name" value="HTH_1"/>
    <property type="match status" value="1"/>
</dbReference>
<evidence type="ECO:0000256" key="4">
    <source>
        <dbReference type="ARBA" id="ARBA00023163"/>
    </source>
</evidence>
<comment type="similarity">
    <text evidence="1">Belongs to the LysR transcriptional regulatory family.</text>
</comment>
<dbReference type="InterPro" id="IPR036390">
    <property type="entry name" value="WH_DNA-bd_sf"/>
</dbReference>
<dbReference type="RefSeq" id="WP_091303523.1">
    <property type="nucleotide sequence ID" value="NZ_FOCE01000015.1"/>
</dbReference>
<proteinExistence type="inferred from homology"/>
<dbReference type="FunFam" id="1.10.10.10:FF:000001">
    <property type="entry name" value="LysR family transcriptional regulator"/>
    <property type="match status" value="1"/>
</dbReference>
<dbReference type="InterPro" id="IPR000847">
    <property type="entry name" value="LysR_HTH_N"/>
</dbReference>
<gene>
    <name evidence="6" type="ORF">SAMN04488103_11529</name>
</gene>
<evidence type="ECO:0000256" key="3">
    <source>
        <dbReference type="ARBA" id="ARBA00023125"/>
    </source>
</evidence>
<dbReference type="PANTHER" id="PTHR30537:SF71">
    <property type="entry name" value="TRANSCRIPTIONAL REGULATORY PROTEIN"/>
    <property type="match status" value="1"/>
</dbReference>
<accession>A0A1H8MXU8</accession>
<dbReference type="STRING" id="933059.SAMN04488103_11529"/>
<evidence type="ECO:0000256" key="1">
    <source>
        <dbReference type="ARBA" id="ARBA00009437"/>
    </source>
</evidence>
<dbReference type="OrthoDB" id="9813056at2"/>
<dbReference type="PANTHER" id="PTHR30537">
    <property type="entry name" value="HTH-TYPE TRANSCRIPTIONAL REGULATOR"/>
    <property type="match status" value="1"/>
</dbReference>
<feature type="domain" description="HTH lysR-type" evidence="5">
    <location>
        <begin position="1"/>
        <end position="60"/>
    </location>
</feature>
<reference evidence="6 7" key="1">
    <citation type="submission" date="2016-10" db="EMBL/GenBank/DDBJ databases">
        <authorList>
            <person name="de Groot N.N."/>
        </authorList>
    </citation>
    <scope>NUCLEOTIDE SEQUENCE [LARGE SCALE GENOMIC DNA]</scope>
    <source>
        <strain evidence="6 7">DSM 3857</strain>
    </source>
</reference>
<keyword evidence="4" id="KW-0804">Transcription</keyword>
<keyword evidence="2" id="KW-0805">Transcription regulation</keyword>
<dbReference type="Proteomes" id="UP000198761">
    <property type="component" value="Unassembled WGS sequence"/>
</dbReference>
<dbReference type="InterPro" id="IPR005119">
    <property type="entry name" value="LysR_subst-bd"/>
</dbReference>
<dbReference type="GO" id="GO:0043565">
    <property type="term" value="F:sequence-specific DNA binding"/>
    <property type="evidence" value="ECO:0007669"/>
    <property type="project" value="TreeGrafter"/>
</dbReference>
<dbReference type="GO" id="GO:0003700">
    <property type="term" value="F:DNA-binding transcription factor activity"/>
    <property type="evidence" value="ECO:0007669"/>
    <property type="project" value="InterPro"/>
</dbReference>
<protein>
    <submittedName>
        <fullName evidence="6">Transcriptional regulator, LysR family</fullName>
    </submittedName>
</protein>
<dbReference type="Pfam" id="PF03466">
    <property type="entry name" value="LysR_substrate"/>
    <property type="match status" value="1"/>
</dbReference>
<organism evidence="6 7">
    <name type="scientific">Gemmobacter aquatilis</name>
    <dbReference type="NCBI Taxonomy" id="933059"/>
    <lineage>
        <taxon>Bacteria</taxon>
        <taxon>Pseudomonadati</taxon>
        <taxon>Pseudomonadota</taxon>
        <taxon>Alphaproteobacteria</taxon>
        <taxon>Rhodobacterales</taxon>
        <taxon>Paracoccaceae</taxon>
        <taxon>Gemmobacter</taxon>
    </lineage>
</organism>
<name>A0A1H8MXU8_9RHOB</name>
<dbReference type="Gene3D" id="3.40.190.290">
    <property type="match status" value="1"/>
</dbReference>